<accession>A0AAU9S2Y4</accession>
<dbReference type="PANTHER" id="PTHR17630">
    <property type="entry name" value="DIENELACTONE HYDROLASE"/>
    <property type="match status" value="1"/>
</dbReference>
<name>A0AAU9S2Y4_THLAR</name>
<dbReference type="EMBL" id="CAJVSB020000610">
    <property type="protein sequence ID" value="CAH2056889.1"/>
    <property type="molecule type" value="Genomic_DNA"/>
</dbReference>
<dbReference type="PANTHER" id="PTHR17630:SF52">
    <property type="entry name" value="ENDO-1,3-1,4-BETA-D-GLUCANASE-LIKE PROTEIN"/>
    <property type="match status" value="1"/>
</dbReference>
<gene>
    <name evidence="1" type="ORF">TAV2_LOCUS12064</name>
</gene>
<sequence length="67" mass="7267">MATSQQCFENPPTLSSECGAGTLDELGGLKTYFTGPQDSSRAILLISDIFGYESPNLRYVEICVDCI</sequence>
<organism evidence="1 2">
    <name type="scientific">Thlaspi arvense</name>
    <name type="common">Field penny-cress</name>
    <dbReference type="NCBI Taxonomy" id="13288"/>
    <lineage>
        <taxon>Eukaryota</taxon>
        <taxon>Viridiplantae</taxon>
        <taxon>Streptophyta</taxon>
        <taxon>Embryophyta</taxon>
        <taxon>Tracheophyta</taxon>
        <taxon>Spermatophyta</taxon>
        <taxon>Magnoliopsida</taxon>
        <taxon>eudicotyledons</taxon>
        <taxon>Gunneridae</taxon>
        <taxon>Pentapetalae</taxon>
        <taxon>rosids</taxon>
        <taxon>malvids</taxon>
        <taxon>Brassicales</taxon>
        <taxon>Brassicaceae</taxon>
        <taxon>Thlaspideae</taxon>
        <taxon>Thlaspi</taxon>
    </lineage>
</organism>
<comment type="caution">
    <text evidence="1">The sequence shown here is derived from an EMBL/GenBank/DDBJ whole genome shotgun (WGS) entry which is preliminary data.</text>
</comment>
<protein>
    <submittedName>
        <fullName evidence="1">Uncharacterized protein</fullName>
    </submittedName>
</protein>
<proteinExistence type="predicted"/>
<evidence type="ECO:0000313" key="1">
    <source>
        <dbReference type="EMBL" id="CAH2056889.1"/>
    </source>
</evidence>
<keyword evidence="2" id="KW-1185">Reference proteome</keyword>
<dbReference type="AlphaFoldDB" id="A0AAU9S2Y4"/>
<reference evidence="1 2" key="1">
    <citation type="submission" date="2022-03" db="EMBL/GenBank/DDBJ databases">
        <authorList>
            <person name="Nunn A."/>
            <person name="Chopra R."/>
            <person name="Nunn A."/>
            <person name="Contreras Garrido A."/>
        </authorList>
    </citation>
    <scope>NUCLEOTIDE SEQUENCE [LARGE SCALE GENOMIC DNA]</scope>
</reference>
<dbReference type="Proteomes" id="UP000836841">
    <property type="component" value="Unassembled WGS sequence"/>
</dbReference>
<evidence type="ECO:0000313" key="2">
    <source>
        <dbReference type="Proteomes" id="UP000836841"/>
    </source>
</evidence>